<dbReference type="AlphaFoldDB" id="A0A3N4LVH3"/>
<name>A0A3N4LVH3_9PEZI</name>
<proteinExistence type="predicted"/>
<evidence type="ECO:0000256" key="1">
    <source>
        <dbReference type="SAM" id="Phobius"/>
    </source>
</evidence>
<reference evidence="2 3" key="1">
    <citation type="journal article" date="2018" name="Nat. Ecol. Evol.">
        <title>Pezizomycetes genomes reveal the molecular basis of ectomycorrhizal truffle lifestyle.</title>
        <authorList>
            <person name="Murat C."/>
            <person name="Payen T."/>
            <person name="Noel B."/>
            <person name="Kuo A."/>
            <person name="Morin E."/>
            <person name="Chen J."/>
            <person name="Kohler A."/>
            <person name="Krizsan K."/>
            <person name="Balestrini R."/>
            <person name="Da Silva C."/>
            <person name="Montanini B."/>
            <person name="Hainaut M."/>
            <person name="Levati E."/>
            <person name="Barry K.W."/>
            <person name="Belfiori B."/>
            <person name="Cichocki N."/>
            <person name="Clum A."/>
            <person name="Dockter R.B."/>
            <person name="Fauchery L."/>
            <person name="Guy J."/>
            <person name="Iotti M."/>
            <person name="Le Tacon F."/>
            <person name="Lindquist E.A."/>
            <person name="Lipzen A."/>
            <person name="Malagnac F."/>
            <person name="Mello A."/>
            <person name="Molinier V."/>
            <person name="Miyauchi S."/>
            <person name="Poulain J."/>
            <person name="Riccioni C."/>
            <person name="Rubini A."/>
            <person name="Sitrit Y."/>
            <person name="Splivallo R."/>
            <person name="Traeger S."/>
            <person name="Wang M."/>
            <person name="Zifcakova L."/>
            <person name="Wipf D."/>
            <person name="Zambonelli A."/>
            <person name="Paolocci F."/>
            <person name="Nowrousian M."/>
            <person name="Ottonello S."/>
            <person name="Baldrian P."/>
            <person name="Spatafora J.W."/>
            <person name="Henrissat B."/>
            <person name="Nagy L.G."/>
            <person name="Aury J.M."/>
            <person name="Wincker P."/>
            <person name="Grigoriev I.V."/>
            <person name="Bonfante P."/>
            <person name="Martin F.M."/>
        </authorList>
    </citation>
    <scope>NUCLEOTIDE SEQUENCE [LARGE SCALE GENOMIC DNA]</scope>
    <source>
        <strain evidence="2 3">ATCC MYA-4762</strain>
    </source>
</reference>
<organism evidence="2 3">
    <name type="scientific">Terfezia boudieri ATCC MYA-4762</name>
    <dbReference type="NCBI Taxonomy" id="1051890"/>
    <lineage>
        <taxon>Eukaryota</taxon>
        <taxon>Fungi</taxon>
        <taxon>Dikarya</taxon>
        <taxon>Ascomycota</taxon>
        <taxon>Pezizomycotina</taxon>
        <taxon>Pezizomycetes</taxon>
        <taxon>Pezizales</taxon>
        <taxon>Pezizaceae</taxon>
        <taxon>Terfezia</taxon>
    </lineage>
</organism>
<feature type="transmembrane region" description="Helical" evidence="1">
    <location>
        <begin position="504"/>
        <end position="526"/>
    </location>
</feature>
<feature type="transmembrane region" description="Helical" evidence="1">
    <location>
        <begin position="61"/>
        <end position="81"/>
    </location>
</feature>
<keyword evidence="1" id="KW-0812">Transmembrane</keyword>
<keyword evidence="1" id="KW-0472">Membrane</keyword>
<evidence type="ECO:0000313" key="3">
    <source>
        <dbReference type="Proteomes" id="UP000267821"/>
    </source>
</evidence>
<protein>
    <submittedName>
        <fullName evidence="2">Uncharacterized protein</fullName>
    </submittedName>
</protein>
<dbReference type="OrthoDB" id="3596604at2759"/>
<keyword evidence="3" id="KW-1185">Reference proteome</keyword>
<sequence length="563" mass="63515">MASNTNHPRGGGLCKATTSIHPESLNDIGIEPGTGIVLRDYMLREEIVSDDEVKSPYAWFFWRYLTSVALIVGIVILALVTEDKGGLSRNQKYIFNSEVIMLTLMLGLNMSIAYSHFVVLVKAGILNRRPGDRTYWPFRYEAGFARISGLRSSIASLLRGRSIPSKTWMSLLFITMWLFFNLAMGVGISLIGLTYSMDPGSVFLRHGEVSVVDLSGFYSYNKSETITDQDAQRFSAKLYADISLSYPETTRWNPGKDNEFQVERLGPAAWRYNFREMDYPGGITVRSKRWIKANTKCEGYHLTRPEKEDDTRFYYKGSNGQTQDIGPAIWDATSTYYLTEFTPDGNQTTPDADFQNEQFRRCDVNTPRCAHVYVAQLVPDRINGVDFDHSMIYICKSMVSNVEHAQQPEHELSDDIAFYVGSSLAYSGMWAIESDYSRGLAYSSYPVRAKWGIRAWGNEMLIASMISRASIGTIAAMDQLNPRVNVPGMQPWIGEKLSVKWQRLIALLVSLAFVQLIGGVSSILWYRSQCRQTFLPAVNWENAQPSLSDRTPAMASYGCSTNY</sequence>
<accession>A0A3N4LVH3</accession>
<dbReference type="InParanoid" id="A0A3N4LVH3"/>
<feature type="transmembrane region" description="Helical" evidence="1">
    <location>
        <begin position="168"/>
        <end position="195"/>
    </location>
</feature>
<gene>
    <name evidence="2" type="ORF">L211DRAFT_866342</name>
</gene>
<evidence type="ECO:0000313" key="2">
    <source>
        <dbReference type="EMBL" id="RPB26896.1"/>
    </source>
</evidence>
<feature type="transmembrane region" description="Helical" evidence="1">
    <location>
        <begin position="93"/>
        <end position="114"/>
    </location>
</feature>
<keyword evidence="1" id="KW-1133">Transmembrane helix</keyword>
<dbReference type="Proteomes" id="UP000267821">
    <property type="component" value="Unassembled WGS sequence"/>
</dbReference>
<dbReference type="EMBL" id="ML121533">
    <property type="protein sequence ID" value="RPB26896.1"/>
    <property type="molecule type" value="Genomic_DNA"/>
</dbReference>